<comment type="subcellular location">
    <subcellularLocation>
        <location evidence="2">Nucleus</location>
        <location evidence="2">Nucleolus</location>
    </subcellularLocation>
</comment>
<accession>A0AAF0DEX5</accession>
<protein>
    <recommendedName>
        <fullName evidence="5">Nucleolar protein 16</fullName>
    </recommendedName>
</protein>
<feature type="region of interest" description="Disordered" evidence="8">
    <location>
        <begin position="158"/>
        <end position="181"/>
    </location>
</feature>
<evidence type="ECO:0000256" key="2">
    <source>
        <dbReference type="ARBA" id="ARBA00004604"/>
    </source>
</evidence>
<dbReference type="GO" id="GO:1990904">
    <property type="term" value="C:ribonucleoprotein complex"/>
    <property type="evidence" value="ECO:0007669"/>
    <property type="project" value="UniProtKB-KW"/>
</dbReference>
<reference evidence="9" key="1">
    <citation type="submission" date="2023-03" db="EMBL/GenBank/DDBJ databases">
        <title>Emydomyces testavorans Genome Sequence.</title>
        <authorList>
            <person name="Hoyer L."/>
        </authorList>
    </citation>
    <scope>NUCLEOTIDE SEQUENCE</scope>
    <source>
        <strain evidence="9">16-2883</strain>
    </source>
</reference>
<dbReference type="Pfam" id="PF09420">
    <property type="entry name" value="Nop16"/>
    <property type="match status" value="1"/>
</dbReference>
<evidence type="ECO:0000256" key="1">
    <source>
        <dbReference type="ARBA" id="ARBA00002889"/>
    </source>
</evidence>
<feature type="region of interest" description="Disordered" evidence="8">
    <location>
        <begin position="100"/>
        <end position="122"/>
    </location>
</feature>
<keyword evidence="6" id="KW-0539">Nucleus</keyword>
<evidence type="ECO:0000313" key="9">
    <source>
        <dbReference type="EMBL" id="WEW57309.1"/>
    </source>
</evidence>
<evidence type="ECO:0000256" key="3">
    <source>
        <dbReference type="ARBA" id="ARBA00008479"/>
    </source>
</evidence>
<name>A0AAF0DEX5_9EURO</name>
<dbReference type="AlphaFoldDB" id="A0AAF0DEX5"/>
<proteinExistence type="inferred from homology"/>
<evidence type="ECO:0000256" key="4">
    <source>
        <dbReference type="ARBA" id="ARBA00011187"/>
    </source>
</evidence>
<keyword evidence="10" id="KW-1185">Reference proteome</keyword>
<sequence length="335" mass="37526">MYQIRQIPQKSNSSSWSTAKSSYSLAAALGRLSNVGEAEVSKSIGVHLFVPSGKFGETLIRKSNIRCLPGLPVSAIIAVADDREEDLRTDISASNMGRVLQKRKNRSGAPKNKIKSNRTKSGKKKINVLGNAIIAKNWDKKLTLTQNYRRLGLATRLSAPTGGIDKTPSTTKSPRSAAQSVTPLAITETRGTKLQPSEVQVERDPKTGRILRIIRPDEGRDEETIEIAGHKRRKVNPLNDPLNELSDVENFVPEATGVSTDVISALEKQAAAEEEQLKKRRPRHQSKREEEWLQRLVEKYGDDVPAMVRDRKLNPMQQSEGNIRKRLRKWKENRK</sequence>
<organism evidence="9 10">
    <name type="scientific">Emydomyces testavorans</name>
    <dbReference type="NCBI Taxonomy" id="2070801"/>
    <lineage>
        <taxon>Eukaryota</taxon>
        <taxon>Fungi</taxon>
        <taxon>Dikarya</taxon>
        <taxon>Ascomycota</taxon>
        <taxon>Pezizomycotina</taxon>
        <taxon>Eurotiomycetes</taxon>
        <taxon>Eurotiomycetidae</taxon>
        <taxon>Onygenales</taxon>
        <taxon>Nannizziopsiaceae</taxon>
        <taxon>Emydomyces</taxon>
    </lineage>
</organism>
<dbReference type="GO" id="GO:0005730">
    <property type="term" value="C:nucleolus"/>
    <property type="evidence" value="ECO:0007669"/>
    <property type="project" value="UniProtKB-SubCell"/>
</dbReference>
<evidence type="ECO:0000256" key="7">
    <source>
        <dbReference type="ARBA" id="ARBA00023274"/>
    </source>
</evidence>
<dbReference type="EMBL" id="CP120628">
    <property type="protein sequence ID" value="WEW57309.1"/>
    <property type="molecule type" value="Genomic_DNA"/>
</dbReference>
<dbReference type="GO" id="GO:0042273">
    <property type="term" value="P:ribosomal large subunit biogenesis"/>
    <property type="evidence" value="ECO:0007669"/>
    <property type="project" value="TreeGrafter"/>
</dbReference>
<feature type="region of interest" description="Disordered" evidence="8">
    <location>
        <begin position="312"/>
        <end position="335"/>
    </location>
</feature>
<comment type="similarity">
    <text evidence="3">Belongs to the NOP16 family.</text>
</comment>
<dbReference type="PANTHER" id="PTHR13243">
    <property type="entry name" value="HSPC111 PROTEIN-RELATED"/>
    <property type="match status" value="1"/>
</dbReference>
<evidence type="ECO:0000313" key="10">
    <source>
        <dbReference type="Proteomes" id="UP001219355"/>
    </source>
</evidence>
<comment type="function">
    <text evidence="1">Involved in the biogenesis of the 60S ribosomal subunit.</text>
</comment>
<evidence type="ECO:0000256" key="6">
    <source>
        <dbReference type="ARBA" id="ARBA00023242"/>
    </source>
</evidence>
<gene>
    <name evidence="9" type="primary">NOP16</name>
    <name evidence="9" type="ORF">PRK78_002774</name>
</gene>
<evidence type="ECO:0000256" key="8">
    <source>
        <dbReference type="SAM" id="MobiDB-lite"/>
    </source>
</evidence>
<feature type="compositionally biased region" description="Basic residues" evidence="8">
    <location>
        <begin position="324"/>
        <end position="335"/>
    </location>
</feature>
<feature type="compositionally biased region" description="Polar residues" evidence="8">
    <location>
        <begin position="167"/>
        <end position="181"/>
    </location>
</feature>
<comment type="subunit">
    <text evidence="4">Component of the pre-66S ribosomal particle.</text>
</comment>
<evidence type="ECO:0000256" key="5">
    <source>
        <dbReference type="ARBA" id="ARBA00015522"/>
    </source>
</evidence>
<dbReference type="PANTHER" id="PTHR13243:SF1">
    <property type="entry name" value="NUCLEOLAR PROTEIN 16"/>
    <property type="match status" value="1"/>
</dbReference>
<keyword evidence="7" id="KW-0687">Ribonucleoprotein</keyword>
<dbReference type="InterPro" id="IPR019002">
    <property type="entry name" value="Ribosome_biogenesis_Nop16"/>
</dbReference>
<dbReference type="Proteomes" id="UP001219355">
    <property type="component" value="Chromosome 2"/>
</dbReference>